<dbReference type="PANTHER" id="PTHR48105">
    <property type="entry name" value="THIOREDOXIN REDUCTASE 1-RELATED-RELATED"/>
    <property type="match status" value="1"/>
</dbReference>
<keyword evidence="2 6" id="KW-0285">Flavoprotein</keyword>
<organism evidence="8 9">
    <name type="scientific">Atopococcus tabaci</name>
    <dbReference type="NCBI Taxonomy" id="269774"/>
    <lineage>
        <taxon>Bacteria</taxon>
        <taxon>Bacillati</taxon>
        <taxon>Bacillota</taxon>
        <taxon>Bacilli</taxon>
        <taxon>Lactobacillales</taxon>
        <taxon>Carnobacteriaceae</taxon>
        <taxon>Atopococcus</taxon>
    </lineage>
</organism>
<keyword evidence="9" id="KW-1185">Reference proteome</keyword>
<keyword evidence="4 6" id="KW-0521">NADP</keyword>
<evidence type="ECO:0000256" key="3">
    <source>
        <dbReference type="ARBA" id="ARBA00022827"/>
    </source>
</evidence>
<comment type="caution">
    <text evidence="8">The sequence shown here is derived from an EMBL/GenBank/DDBJ whole genome shotgun (WGS) entry which is preliminary data.</text>
</comment>
<dbReference type="Gene3D" id="3.50.50.60">
    <property type="entry name" value="FAD/NAD(P)-binding domain"/>
    <property type="match status" value="2"/>
</dbReference>
<dbReference type="GO" id="GO:0004324">
    <property type="term" value="F:ferredoxin-NADP+ reductase activity"/>
    <property type="evidence" value="ECO:0007669"/>
    <property type="project" value="UniProtKB-UniRule"/>
</dbReference>
<feature type="binding site" evidence="6">
    <location>
        <position position="87"/>
    </location>
    <ligand>
        <name>FAD</name>
        <dbReference type="ChEBI" id="CHEBI:57692"/>
    </ligand>
</feature>
<comment type="similarity">
    <text evidence="6">Belongs to the ferredoxin--NADP reductase type 2 family.</text>
</comment>
<sequence length="330" mass="36586">MTELYDITIIGGGPAGLFTAFYAGMRKAKTKIIESLSVLGGQPQLLYPEKNIYDIAAFPSITGQELTSNLLKQIKVFDPAICLDEEVLTYKTTDQGHFSITTNKGRHLTKTIIIAAGAGAFQHRKLNIEGAEQYEGECLQYIVGPMENYKDKEVVINGGGDSAVDWALALNRYAKKVTLCHRRDKFRALDYSVEQLLTSDVNVVTPYEPLELHGDGEILDAITFQKRRGEEKIKLEADTFIVNYGFQTSLGQLESWPLEMNRDGIMVNEKMETNIPGIYAVGDVASHDGKVKLIATGFGEAPVAVSHAVHYIHPEERIQPQQSTAINFDE</sequence>
<evidence type="ECO:0000256" key="1">
    <source>
        <dbReference type="ARBA" id="ARBA00011738"/>
    </source>
</evidence>
<evidence type="ECO:0000259" key="7">
    <source>
        <dbReference type="Pfam" id="PF07992"/>
    </source>
</evidence>
<feature type="binding site" evidence="6">
    <location>
        <position position="283"/>
    </location>
    <ligand>
        <name>FAD</name>
        <dbReference type="ChEBI" id="CHEBI:57692"/>
    </ligand>
</feature>
<accession>A0AA43UBW3</accession>
<dbReference type="SUPFAM" id="SSF51905">
    <property type="entry name" value="FAD/NAD(P)-binding domain"/>
    <property type="match status" value="1"/>
</dbReference>
<dbReference type="Proteomes" id="UP001171751">
    <property type="component" value="Unassembled WGS sequence"/>
</dbReference>
<feature type="binding site" evidence="6">
    <location>
        <position position="324"/>
    </location>
    <ligand>
        <name>FAD</name>
        <dbReference type="ChEBI" id="CHEBI:57692"/>
    </ligand>
</feature>
<feature type="domain" description="FAD/NAD(P)-binding" evidence="7">
    <location>
        <begin position="5"/>
        <end position="307"/>
    </location>
</feature>
<dbReference type="InterPro" id="IPR036188">
    <property type="entry name" value="FAD/NAD-bd_sf"/>
</dbReference>
<dbReference type="InterPro" id="IPR050097">
    <property type="entry name" value="Ferredoxin-NADP_redctase_2"/>
</dbReference>
<evidence type="ECO:0000256" key="2">
    <source>
        <dbReference type="ARBA" id="ARBA00022630"/>
    </source>
</evidence>
<dbReference type="GO" id="GO:0050661">
    <property type="term" value="F:NADP binding"/>
    <property type="evidence" value="ECO:0007669"/>
    <property type="project" value="UniProtKB-UniRule"/>
</dbReference>
<comment type="cofactor">
    <cofactor evidence="6">
        <name>FAD</name>
        <dbReference type="ChEBI" id="CHEBI:57692"/>
    </cofactor>
    <text evidence="6">Binds 1 FAD per subunit.</text>
</comment>
<evidence type="ECO:0000313" key="9">
    <source>
        <dbReference type="Proteomes" id="UP001171751"/>
    </source>
</evidence>
<dbReference type="EMBL" id="JAUNQW010000005">
    <property type="protein sequence ID" value="MDO5457121.1"/>
    <property type="molecule type" value="Genomic_DNA"/>
</dbReference>
<gene>
    <name evidence="8" type="ORF">Q4F26_02130</name>
</gene>
<evidence type="ECO:0000256" key="5">
    <source>
        <dbReference type="ARBA" id="ARBA00023002"/>
    </source>
</evidence>
<dbReference type="HAMAP" id="MF_01685">
    <property type="entry name" value="FENR2"/>
    <property type="match status" value="1"/>
</dbReference>
<comment type="caution">
    <text evidence="6">Lacks conserved residue(s) required for the propagation of feature annotation.</text>
</comment>
<keyword evidence="3 6" id="KW-0274">FAD</keyword>
<reference evidence="8" key="1">
    <citation type="submission" date="2023-07" db="EMBL/GenBank/DDBJ databases">
        <title>Between Cages and Wild: Unraveling the Impact of Captivity on Animal Microbiomes and Antimicrobial Resistance.</title>
        <authorList>
            <person name="Schmartz G.P."/>
            <person name="Rehner J."/>
            <person name="Schuff M.J."/>
            <person name="Becker S.L."/>
            <person name="Kravczyk M."/>
            <person name="Gurevich A."/>
            <person name="Francke R."/>
            <person name="Mueller R."/>
            <person name="Keller V."/>
            <person name="Keller A."/>
        </authorList>
    </citation>
    <scope>NUCLEOTIDE SEQUENCE</scope>
    <source>
        <strain evidence="8">S39M_St_73</strain>
    </source>
</reference>
<dbReference type="PRINTS" id="PR00368">
    <property type="entry name" value="FADPNR"/>
</dbReference>
<dbReference type="EC" id="1.18.1.2" evidence="6"/>
<dbReference type="AlphaFoldDB" id="A0AA43UBW3"/>
<keyword evidence="5 6" id="KW-0560">Oxidoreductase</keyword>
<dbReference type="InterPro" id="IPR023753">
    <property type="entry name" value="FAD/NAD-binding_dom"/>
</dbReference>
<dbReference type="PRINTS" id="PR00469">
    <property type="entry name" value="PNDRDTASEII"/>
</dbReference>
<comment type="catalytic activity">
    <reaction evidence="6">
        <text>2 reduced [2Fe-2S]-[ferredoxin] + NADP(+) + H(+) = 2 oxidized [2Fe-2S]-[ferredoxin] + NADPH</text>
        <dbReference type="Rhea" id="RHEA:20125"/>
        <dbReference type="Rhea" id="RHEA-COMP:10000"/>
        <dbReference type="Rhea" id="RHEA-COMP:10001"/>
        <dbReference type="ChEBI" id="CHEBI:15378"/>
        <dbReference type="ChEBI" id="CHEBI:33737"/>
        <dbReference type="ChEBI" id="CHEBI:33738"/>
        <dbReference type="ChEBI" id="CHEBI:57783"/>
        <dbReference type="ChEBI" id="CHEBI:58349"/>
        <dbReference type="EC" id="1.18.1.2"/>
    </reaction>
</comment>
<comment type="subunit">
    <text evidence="1 6">Homodimer.</text>
</comment>
<feature type="binding site" evidence="6">
    <location>
        <position position="34"/>
    </location>
    <ligand>
        <name>FAD</name>
        <dbReference type="ChEBI" id="CHEBI:57692"/>
    </ligand>
</feature>
<feature type="binding site" evidence="6">
    <location>
        <position position="42"/>
    </location>
    <ligand>
        <name>FAD</name>
        <dbReference type="ChEBI" id="CHEBI:57692"/>
    </ligand>
</feature>
<proteinExistence type="inferred from homology"/>
<protein>
    <recommendedName>
        <fullName evidence="6">Ferredoxin--NADP reductase</fullName>
        <shortName evidence="6">FNR</shortName>
        <shortName evidence="6">Fd-NADP(+) reductase</shortName>
        <ecNumber evidence="6">1.18.1.2</ecNumber>
    </recommendedName>
</protein>
<evidence type="ECO:0000313" key="8">
    <source>
        <dbReference type="EMBL" id="MDO5457121.1"/>
    </source>
</evidence>
<evidence type="ECO:0000256" key="4">
    <source>
        <dbReference type="ARBA" id="ARBA00022857"/>
    </source>
</evidence>
<name>A0AA43UBW3_9LACT</name>
<feature type="binding site" evidence="6">
    <location>
        <position position="47"/>
    </location>
    <ligand>
        <name>FAD</name>
        <dbReference type="ChEBI" id="CHEBI:57692"/>
    </ligand>
</feature>
<dbReference type="GO" id="GO:0050660">
    <property type="term" value="F:flavin adenine dinucleotide binding"/>
    <property type="evidence" value="ECO:0007669"/>
    <property type="project" value="UniProtKB-UniRule"/>
</dbReference>
<dbReference type="Pfam" id="PF07992">
    <property type="entry name" value="Pyr_redox_2"/>
    <property type="match status" value="1"/>
</dbReference>
<evidence type="ECO:0000256" key="6">
    <source>
        <dbReference type="HAMAP-Rule" id="MF_01685"/>
    </source>
</evidence>
<dbReference type="InterPro" id="IPR022890">
    <property type="entry name" value="Fd--NADP_Rdtase_type_2"/>
</dbReference>
<feature type="binding site" evidence="6">
    <location>
        <position position="121"/>
    </location>
    <ligand>
        <name>FAD</name>
        <dbReference type="ChEBI" id="CHEBI:57692"/>
    </ligand>
</feature>